<name>A0AAD5VG85_9AGAR</name>
<evidence type="ECO:0000313" key="3">
    <source>
        <dbReference type="Proteomes" id="UP001213000"/>
    </source>
</evidence>
<evidence type="ECO:0000313" key="2">
    <source>
        <dbReference type="EMBL" id="KAJ3557978.1"/>
    </source>
</evidence>
<evidence type="ECO:0000256" key="1">
    <source>
        <dbReference type="ARBA" id="ARBA00023002"/>
    </source>
</evidence>
<dbReference type="Proteomes" id="UP001213000">
    <property type="component" value="Unassembled WGS sequence"/>
</dbReference>
<accession>A0AAD5VG85</accession>
<dbReference type="PANTHER" id="PTHR43539:SF68">
    <property type="entry name" value="FLAVIN-BINDING MONOOXYGENASE-LIKE PROTEIN (AFU_ORTHOLOGUE AFUA_4G09220)"/>
    <property type="match status" value="1"/>
</dbReference>
<keyword evidence="3" id="KW-1185">Reference proteome</keyword>
<dbReference type="SUPFAM" id="SSF51905">
    <property type="entry name" value="FAD/NAD(P)-binding domain"/>
    <property type="match status" value="1"/>
</dbReference>
<dbReference type="Pfam" id="PF13738">
    <property type="entry name" value="Pyr_redox_3"/>
    <property type="match status" value="1"/>
</dbReference>
<dbReference type="InterPro" id="IPR036188">
    <property type="entry name" value="FAD/NAD-bd_sf"/>
</dbReference>
<dbReference type="AlphaFoldDB" id="A0AAD5VG85"/>
<dbReference type="GO" id="GO:0004497">
    <property type="term" value="F:monooxygenase activity"/>
    <property type="evidence" value="ECO:0007669"/>
    <property type="project" value="TreeGrafter"/>
</dbReference>
<dbReference type="EMBL" id="JANIEX010001433">
    <property type="protein sequence ID" value="KAJ3557978.1"/>
    <property type="molecule type" value="Genomic_DNA"/>
</dbReference>
<proteinExistence type="predicted"/>
<gene>
    <name evidence="2" type="ORF">NP233_g11603</name>
</gene>
<dbReference type="Gene3D" id="3.50.50.60">
    <property type="entry name" value="FAD/NAD(P)-binding domain"/>
    <property type="match status" value="1"/>
</dbReference>
<dbReference type="PANTHER" id="PTHR43539">
    <property type="entry name" value="FLAVIN-BINDING MONOOXYGENASE-LIKE PROTEIN (AFU_ORTHOLOGUE AFUA_4G09220)"/>
    <property type="match status" value="1"/>
</dbReference>
<dbReference type="PRINTS" id="PR00411">
    <property type="entry name" value="PNDRDTASEI"/>
</dbReference>
<dbReference type="GO" id="GO:0050660">
    <property type="term" value="F:flavin adenine dinucleotide binding"/>
    <property type="evidence" value="ECO:0007669"/>
    <property type="project" value="TreeGrafter"/>
</dbReference>
<dbReference type="InterPro" id="IPR050982">
    <property type="entry name" value="Auxin_biosynth/cation_transpt"/>
</dbReference>
<reference evidence="2" key="1">
    <citation type="submission" date="2022-07" db="EMBL/GenBank/DDBJ databases">
        <title>Genome Sequence of Leucocoprinus birnbaumii.</title>
        <authorList>
            <person name="Buettner E."/>
        </authorList>
    </citation>
    <scope>NUCLEOTIDE SEQUENCE</scope>
    <source>
        <strain evidence="2">VT141</strain>
    </source>
</reference>
<protein>
    <recommendedName>
        <fullName evidence="4">Flavin-containing monooxygenase</fullName>
    </recommendedName>
</protein>
<evidence type="ECO:0008006" key="4">
    <source>
        <dbReference type="Google" id="ProtNLM"/>
    </source>
</evidence>
<comment type="caution">
    <text evidence="2">The sequence shown here is derived from an EMBL/GenBank/DDBJ whole genome shotgun (WGS) entry which is preliminary data.</text>
</comment>
<sequence>MSSTKFEIPDHELPTLTRSNVTIPPNLDAKQIAQSWYTTFSTAITSQDIQTITNLLLPDSFWRDFLSLTWDFRTFRGHSKISQFLTDQLPIMDMQNIKLKDDYLGLQQPYPDIAWINTLFDFETKVGLGSGIIRLVPTASGPNGHLEWKAHVVFTNLENLKGHPEQIGPLRNHLPNHGKWEQDLLIASEFENTNPQVLIIGAGQSGLDVAARLKAIGVSALIVEKNQRIGDSWRNRYEALCLHDPVWYDHMPYMPFPSTWPTYSPALKLANWLEYYAEALELPVWTSSEITSSVQDKDNKWHVTIKRGKDGKERKLVVNHLVFATGIAGGSYRPFEYPGLDTFQGKYIHSSQHNRALDHAGKKVVVVGACTSAHDIAQDYYEHGIDVTMVQRGPTYIMSVKNGWDVLFKGLYEENGPPVDIADRFNASFPHFMSIEVAQRQVKQIAELDKFRALLLDPCFSAN</sequence>
<organism evidence="2 3">
    <name type="scientific">Leucocoprinus birnbaumii</name>
    <dbReference type="NCBI Taxonomy" id="56174"/>
    <lineage>
        <taxon>Eukaryota</taxon>
        <taxon>Fungi</taxon>
        <taxon>Dikarya</taxon>
        <taxon>Basidiomycota</taxon>
        <taxon>Agaricomycotina</taxon>
        <taxon>Agaricomycetes</taxon>
        <taxon>Agaricomycetidae</taxon>
        <taxon>Agaricales</taxon>
        <taxon>Agaricineae</taxon>
        <taxon>Agaricaceae</taxon>
        <taxon>Leucocoprinus</taxon>
    </lineage>
</organism>
<keyword evidence="1" id="KW-0560">Oxidoreductase</keyword>